<keyword evidence="2" id="KW-0489">Methyltransferase</keyword>
<dbReference type="EMBL" id="VIVK01000001">
    <property type="protein sequence ID" value="TWD84243.1"/>
    <property type="molecule type" value="Genomic_DNA"/>
</dbReference>
<organism evidence="2 3">
    <name type="scientific">Kribbella amoyensis</name>
    <dbReference type="NCBI Taxonomy" id="996641"/>
    <lineage>
        <taxon>Bacteria</taxon>
        <taxon>Bacillati</taxon>
        <taxon>Actinomycetota</taxon>
        <taxon>Actinomycetes</taxon>
        <taxon>Propionibacteriales</taxon>
        <taxon>Kribbellaceae</taxon>
        <taxon>Kribbella</taxon>
    </lineage>
</organism>
<reference evidence="2 3" key="1">
    <citation type="submission" date="2019-06" db="EMBL/GenBank/DDBJ databases">
        <title>Sequencing the genomes of 1000 actinobacteria strains.</title>
        <authorList>
            <person name="Klenk H.-P."/>
        </authorList>
    </citation>
    <scope>NUCLEOTIDE SEQUENCE [LARGE SCALE GENOMIC DNA]</scope>
    <source>
        <strain evidence="2 3">DSM 24683</strain>
    </source>
</reference>
<sequence>MKARYDEVAAEYDRWVGEGSALADPTFTELTGEVDGQEVCVVACGQGREARYLSGRGAVVTGVDLSERLIELARSHEESQQLGITYLTGDAQTLDGLADASFDGVVCHLALMDIPELDATLRSMARVVRPDGWFVVSITHPCFKTPATGEITDHVDKSIRRTVGRYFVEGYWDGPGRHRDALPVGAYHRTLSTYVNALADAGLVIDRMLEPKLDTPIWREVPCLLYVRGHRVT</sequence>
<comment type="caution">
    <text evidence="2">The sequence shown here is derived from an EMBL/GenBank/DDBJ whole genome shotgun (WGS) entry which is preliminary data.</text>
</comment>
<accession>A0A561BZD7</accession>
<dbReference type="GO" id="GO:0008757">
    <property type="term" value="F:S-adenosylmethionine-dependent methyltransferase activity"/>
    <property type="evidence" value="ECO:0007669"/>
    <property type="project" value="InterPro"/>
</dbReference>
<keyword evidence="3" id="KW-1185">Reference proteome</keyword>
<gene>
    <name evidence="2" type="ORF">FB561_5418</name>
</gene>
<proteinExistence type="predicted"/>
<dbReference type="SUPFAM" id="SSF53335">
    <property type="entry name" value="S-adenosyl-L-methionine-dependent methyltransferases"/>
    <property type="match status" value="1"/>
</dbReference>
<keyword evidence="2" id="KW-0808">Transferase</keyword>
<name>A0A561BZD7_9ACTN</name>
<dbReference type="GO" id="GO:0032259">
    <property type="term" value="P:methylation"/>
    <property type="evidence" value="ECO:0007669"/>
    <property type="project" value="UniProtKB-KW"/>
</dbReference>
<dbReference type="PANTHER" id="PTHR43591">
    <property type="entry name" value="METHYLTRANSFERASE"/>
    <property type="match status" value="1"/>
</dbReference>
<dbReference type="CDD" id="cd02440">
    <property type="entry name" value="AdoMet_MTases"/>
    <property type="match status" value="1"/>
</dbReference>
<protein>
    <submittedName>
        <fullName evidence="2">Ubiquinone/menaquinone biosynthesis C-methylase UbiE</fullName>
    </submittedName>
</protein>
<dbReference type="PANTHER" id="PTHR43591:SF110">
    <property type="entry name" value="RHODANESE DOMAIN-CONTAINING PROTEIN"/>
    <property type="match status" value="1"/>
</dbReference>
<dbReference type="AlphaFoldDB" id="A0A561BZD7"/>
<dbReference type="Gene3D" id="3.40.50.150">
    <property type="entry name" value="Vaccinia Virus protein VP39"/>
    <property type="match status" value="1"/>
</dbReference>
<dbReference type="Proteomes" id="UP000318380">
    <property type="component" value="Unassembled WGS sequence"/>
</dbReference>
<feature type="domain" description="Methyltransferase type 11" evidence="1">
    <location>
        <begin position="42"/>
        <end position="136"/>
    </location>
</feature>
<dbReference type="RefSeq" id="WP_238335079.1">
    <property type="nucleotide sequence ID" value="NZ_VIVK01000001.1"/>
</dbReference>
<evidence type="ECO:0000259" key="1">
    <source>
        <dbReference type="Pfam" id="PF08241"/>
    </source>
</evidence>
<dbReference type="Pfam" id="PF08241">
    <property type="entry name" value="Methyltransf_11"/>
    <property type="match status" value="1"/>
</dbReference>
<evidence type="ECO:0000313" key="3">
    <source>
        <dbReference type="Proteomes" id="UP000318380"/>
    </source>
</evidence>
<keyword evidence="2" id="KW-0830">Ubiquinone</keyword>
<dbReference type="InterPro" id="IPR013216">
    <property type="entry name" value="Methyltransf_11"/>
</dbReference>
<evidence type="ECO:0000313" key="2">
    <source>
        <dbReference type="EMBL" id="TWD84243.1"/>
    </source>
</evidence>
<dbReference type="InterPro" id="IPR029063">
    <property type="entry name" value="SAM-dependent_MTases_sf"/>
</dbReference>